<dbReference type="GO" id="GO:0004742">
    <property type="term" value="F:dihydrolipoyllysine-residue acetyltransferase activity"/>
    <property type="evidence" value="ECO:0007669"/>
    <property type="project" value="TreeGrafter"/>
</dbReference>
<evidence type="ECO:0000256" key="3">
    <source>
        <dbReference type="ARBA" id="ARBA00022823"/>
    </source>
</evidence>
<protein>
    <recommendedName>
        <fullName evidence="4">Dihydrolipoamide acetyltransferase component of pyruvate dehydrogenase complex</fullName>
        <ecNumber evidence="4">2.3.1.-</ecNumber>
    </recommendedName>
</protein>
<dbReference type="CDD" id="cd06849">
    <property type="entry name" value="lipoyl_domain"/>
    <property type="match status" value="1"/>
</dbReference>
<dbReference type="Pfam" id="PF00198">
    <property type="entry name" value="2-oxoacid_dh"/>
    <property type="match status" value="1"/>
</dbReference>
<accession>A0A7C3QR06</accession>
<proteinExistence type="inferred from homology"/>
<comment type="cofactor">
    <cofactor evidence="1 4">
        <name>(R)-lipoate</name>
        <dbReference type="ChEBI" id="CHEBI:83088"/>
    </cofactor>
</comment>
<gene>
    <name evidence="6" type="ORF">ENX03_01570</name>
</gene>
<dbReference type="AlphaFoldDB" id="A0A7C3QR06"/>
<dbReference type="GO" id="GO:0006086">
    <property type="term" value="P:pyruvate decarboxylation to acetyl-CoA"/>
    <property type="evidence" value="ECO:0007669"/>
    <property type="project" value="InterPro"/>
</dbReference>
<dbReference type="InterPro" id="IPR000089">
    <property type="entry name" value="Biotin_lipoyl"/>
</dbReference>
<sequence>MMQEKDWFCRESKMPKVPVTMPHLSDTMETGKISSWTKKPGNRVKAGEVIGEIETDKALVEIESPAEGVFLSPREAGESDVPVGETIAWIDTSGVEEVPLPAHDERPVTSGSIGTTGVAFQSMKADETFPPPALKADTLIPATIQGTDPDVRMTPYAKALANDLGVPTGSLFPKGGHQVITAKDVLRMALKQSVDPDLTLGPPFRIEKNSSIRESVARNMVNALQIPSFRISSDIELSLFIDVVKKAGISITLGLSRILAVSVMDHPRMNASWISGGMALRDQVDVGIAVDTGEGLVTPVLRNTAKRDIRDLQAEWEILLEKARKQKLLPREYLGGTIYLSNLGNFRCVSYFDAVIPVGASAILAVAAPRSNGFSSLTLTCDHRVVFGADAARFLETFSANLKNSALFPGRMKDKAGIEK</sequence>
<comment type="caution">
    <text evidence="6">The sequence shown here is derived from an EMBL/GenBank/DDBJ whole genome shotgun (WGS) entry which is preliminary data.</text>
</comment>
<name>A0A7C3QR06_9BACT</name>
<dbReference type="InterPro" id="IPR001078">
    <property type="entry name" value="2-oxoacid_DH_actylTfrase"/>
</dbReference>
<dbReference type="SUPFAM" id="SSF51230">
    <property type="entry name" value="Single hybrid motif"/>
    <property type="match status" value="1"/>
</dbReference>
<dbReference type="PANTHER" id="PTHR23151:SF75">
    <property type="entry name" value="DIHYDROLIPOYLLYSINE-RESIDUE ACETYLTRANSFERASE COMPONENT 5 OF PYRUVATE DEHYDROGENASE COMPLEX, CHLOROPLASTIC"/>
    <property type="match status" value="1"/>
</dbReference>
<feature type="domain" description="Lipoyl-binding" evidence="5">
    <location>
        <begin position="16"/>
        <end position="91"/>
    </location>
</feature>
<dbReference type="GO" id="GO:0045254">
    <property type="term" value="C:pyruvate dehydrogenase complex"/>
    <property type="evidence" value="ECO:0007669"/>
    <property type="project" value="InterPro"/>
</dbReference>
<dbReference type="InterPro" id="IPR023213">
    <property type="entry name" value="CAT-like_dom_sf"/>
</dbReference>
<dbReference type="InterPro" id="IPR011053">
    <property type="entry name" value="Single_hybrid_motif"/>
</dbReference>
<dbReference type="SUPFAM" id="SSF52777">
    <property type="entry name" value="CoA-dependent acyltransferases"/>
    <property type="match status" value="1"/>
</dbReference>
<dbReference type="PANTHER" id="PTHR23151">
    <property type="entry name" value="DIHYDROLIPOAMIDE ACETYL/SUCCINYL-TRANSFERASE-RELATED"/>
    <property type="match status" value="1"/>
</dbReference>
<dbReference type="PROSITE" id="PS50968">
    <property type="entry name" value="BIOTINYL_LIPOYL"/>
    <property type="match status" value="1"/>
</dbReference>
<dbReference type="EMBL" id="DTMM01000030">
    <property type="protein sequence ID" value="HFT92630.1"/>
    <property type="molecule type" value="Genomic_DNA"/>
</dbReference>
<dbReference type="EC" id="2.3.1.-" evidence="4"/>
<comment type="similarity">
    <text evidence="2 4">Belongs to the 2-oxoacid dehydrogenase family.</text>
</comment>
<keyword evidence="4" id="KW-0012">Acyltransferase</keyword>
<dbReference type="InterPro" id="IPR045257">
    <property type="entry name" value="E2/Pdx1"/>
</dbReference>
<dbReference type="Pfam" id="PF00364">
    <property type="entry name" value="Biotin_lipoyl"/>
    <property type="match status" value="1"/>
</dbReference>
<dbReference type="Gene3D" id="2.40.50.100">
    <property type="match status" value="1"/>
</dbReference>
<evidence type="ECO:0000256" key="1">
    <source>
        <dbReference type="ARBA" id="ARBA00001938"/>
    </source>
</evidence>
<evidence type="ECO:0000256" key="2">
    <source>
        <dbReference type="ARBA" id="ARBA00007317"/>
    </source>
</evidence>
<evidence type="ECO:0000313" key="6">
    <source>
        <dbReference type="EMBL" id="HFT92630.1"/>
    </source>
</evidence>
<reference evidence="6" key="1">
    <citation type="journal article" date="2020" name="mSystems">
        <title>Genome- and Community-Level Interaction Insights into Carbon Utilization and Element Cycling Functions of Hydrothermarchaeota in Hydrothermal Sediment.</title>
        <authorList>
            <person name="Zhou Z."/>
            <person name="Liu Y."/>
            <person name="Xu W."/>
            <person name="Pan J."/>
            <person name="Luo Z.H."/>
            <person name="Li M."/>
        </authorList>
    </citation>
    <scope>NUCLEOTIDE SEQUENCE [LARGE SCALE GENOMIC DNA]</scope>
    <source>
        <strain evidence="6">SpSt-902</strain>
    </source>
</reference>
<dbReference type="Gene3D" id="3.30.559.10">
    <property type="entry name" value="Chloramphenicol acetyltransferase-like domain"/>
    <property type="match status" value="1"/>
</dbReference>
<keyword evidence="4" id="KW-0808">Transferase</keyword>
<keyword evidence="3 4" id="KW-0450">Lipoyl</keyword>
<evidence type="ECO:0000259" key="5">
    <source>
        <dbReference type="PROSITE" id="PS50968"/>
    </source>
</evidence>
<organism evidence="6">
    <name type="scientific">Leptospirillum ferriphilum</name>
    <dbReference type="NCBI Taxonomy" id="178606"/>
    <lineage>
        <taxon>Bacteria</taxon>
        <taxon>Pseudomonadati</taxon>
        <taxon>Nitrospirota</taxon>
        <taxon>Nitrospiria</taxon>
        <taxon>Nitrospirales</taxon>
        <taxon>Nitrospiraceae</taxon>
        <taxon>Leptospirillum</taxon>
    </lineage>
</organism>
<evidence type="ECO:0000256" key="4">
    <source>
        <dbReference type="RuleBase" id="RU003423"/>
    </source>
</evidence>